<evidence type="ECO:0000313" key="1">
    <source>
        <dbReference type="EMBL" id="KAF8569438.1"/>
    </source>
</evidence>
<gene>
    <name evidence="1" type="ORF">P879_08387</name>
</gene>
<sequence>MRKPRRIATYLLLLCCLFCLLNFTIRFIREVPSVRPVYSGSVIWQWSRFNGQIHQSQNSTRVAFVNLSLNEVSDAKFRRFIRRVNLAQFVRNEDQFGKLPSPSDPNLSTTPDSAFVIQVRINCYYLELI</sequence>
<dbReference type="AlphaFoldDB" id="A0A8T0DQX1"/>
<dbReference type="EMBL" id="JTDF01001859">
    <property type="protein sequence ID" value="KAF8569438.1"/>
    <property type="molecule type" value="Genomic_DNA"/>
</dbReference>
<protein>
    <submittedName>
        <fullName evidence="1">Uncharacterized protein</fullName>
    </submittedName>
</protein>
<name>A0A8T0DQX1_9TREM</name>
<comment type="caution">
    <text evidence="1">The sequence shown here is derived from an EMBL/GenBank/DDBJ whole genome shotgun (WGS) entry which is preliminary data.</text>
</comment>
<proteinExistence type="predicted"/>
<reference evidence="1 2" key="1">
    <citation type="submission" date="2019-07" db="EMBL/GenBank/DDBJ databases">
        <title>Annotation for the trematode Paragonimus westermani.</title>
        <authorList>
            <person name="Choi Y.-J."/>
        </authorList>
    </citation>
    <scope>NUCLEOTIDE SEQUENCE [LARGE SCALE GENOMIC DNA]</scope>
    <source>
        <strain evidence="1">180907_Pwestermani</strain>
    </source>
</reference>
<dbReference type="Proteomes" id="UP000699462">
    <property type="component" value="Unassembled WGS sequence"/>
</dbReference>
<accession>A0A8T0DQX1</accession>
<organism evidence="1 2">
    <name type="scientific">Paragonimus westermani</name>
    <dbReference type="NCBI Taxonomy" id="34504"/>
    <lineage>
        <taxon>Eukaryota</taxon>
        <taxon>Metazoa</taxon>
        <taxon>Spiralia</taxon>
        <taxon>Lophotrochozoa</taxon>
        <taxon>Platyhelminthes</taxon>
        <taxon>Trematoda</taxon>
        <taxon>Digenea</taxon>
        <taxon>Plagiorchiida</taxon>
        <taxon>Troglotremata</taxon>
        <taxon>Troglotrematidae</taxon>
        <taxon>Paragonimus</taxon>
    </lineage>
</organism>
<evidence type="ECO:0000313" key="2">
    <source>
        <dbReference type="Proteomes" id="UP000699462"/>
    </source>
</evidence>
<keyword evidence="2" id="KW-1185">Reference proteome</keyword>